<dbReference type="Pfam" id="PF08352">
    <property type="entry name" value="oligo_HPY"/>
    <property type="match status" value="1"/>
</dbReference>
<dbReference type="RefSeq" id="WP_377604570.1">
    <property type="nucleotide sequence ID" value="NZ_JBHUME010000010.1"/>
</dbReference>
<feature type="domain" description="ABC transporter" evidence="5">
    <location>
        <begin position="8"/>
        <end position="258"/>
    </location>
</feature>
<dbReference type="CDD" id="cd03257">
    <property type="entry name" value="ABC_NikE_OppD_transporters"/>
    <property type="match status" value="1"/>
</dbReference>
<accession>A0ABW5PFK1</accession>
<keyword evidence="3" id="KW-0547">Nucleotide-binding</keyword>
<keyword evidence="7" id="KW-1185">Reference proteome</keyword>
<proteinExistence type="inferred from homology"/>
<protein>
    <submittedName>
        <fullName evidence="6">ABC transporter ATP-binding protein</fullName>
    </submittedName>
</protein>
<dbReference type="Pfam" id="PF00005">
    <property type="entry name" value="ABC_tran"/>
    <property type="match status" value="1"/>
</dbReference>
<dbReference type="PROSITE" id="PS00211">
    <property type="entry name" value="ABC_TRANSPORTER_1"/>
    <property type="match status" value="1"/>
</dbReference>
<dbReference type="GO" id="GO:0005524">
    <property type="term" value="F:ATP binding"/>
    <property type="evidence" value="ECO:0007669"/>
    <property type="project" value="UniProtKB-KW"/>
</dbReference>
<dbReference type="Gene3D" id="3.40.50.300">
    <property type="entry name" value="P-loop containing nucleotide triphosphate hydrolases"/>
    <property type="match status" value="1"/>
</dbReference>
<dbReference type="SMART" id="SM00382">
    <property type="entry name" value="AAA"/>
    <property type="match status" value="1"/>
</dbReference>
<dbReference type="InterPro" id="IPR013563">
    <property type="entry name" value="Oligopep_ABC_C"/>
</dbReference>
<sequence length="324" mass="35872">MTNDNLLLHVENLKVYFPIKSGFFQKTTGYVKAVDDVSFQLARGETLGIVGESGCGKSTTGRAVMQLIKPTSGTVLFEGEELSGLGTEQLRAKRKNMQMVFQDPYSSLNPRMTVENILREPLEAHHAGSRAEQLKQITEVMELCGLNSKQLHRYAHEFSGGQRQRICIARALVLRPQIVVADEPVSALDVSIQSQIINLMTDLQKQLGVSFLFISHDLAVVKHISHRIGVMYLGRMAELAPAKALYEEPLHPYTQSLLSAIPRSHPRSGKERIVLRGEVPSPADPPKGCAFSTRCPHVMDRCREVLPLMTDMGAGRSVACHLYG</sequence>
<dbReference type="NCBIfam" id="NF008453">
    <property type="entry name" value="PRK11308.1"/>
    <property type="match status" value="1"/>
</dbReference>
<evidence type="ECO:0000259" key="5">
    <source>
        <dbReference type="PROSITE" id="PS50893"/>
    </source>
</evidence>
<keyword evidence="2" id="KW-0813">Transport</keyword>
<evidence type="ECO:0000313" key="7">
    <source>
        <dbReference type="Proteomes" id="UP001597541"/>
    </source>
</evidence>
<organism evidence="6 7">
    <name type="scientific">Paenibacillus gansuensis</name>
    <dbReference type="NCBI Taxonomy" id="306542"/>
    <lineage>
        <taxon>Bacteria</taxon>
        <taxon>Bacillati</taxon>
        <taxon>Bacillota</taxon>
        <taxon>Bacilli</taxon>
        <taxon>Bacillales</taxon>
        <taxon>Paenibacillaceae</taxon>
        <taxon>Paenibacillus</taxon>
    </lineage>
</organism>
<dbReference type="InterPro" id="IPR027417">
    <property type="entry name" value="P-loop_NTPase"/>
</dbReference>
<dbReference type="InterPro" id="IPR050319">
    <property type="entry name" value="ABC_transp_ATP-bind"/>
</dbReference>
<dbReference type="SUPFAM" id="SSF52540">
    <property type="entry name" value="P-loop containing nucleoside triphosphate hydrolases"/>
    <property type="match status" value="1"/>
</dbReference>
<evidence type="ECO:0000256" key="4">
    <source>
        <dbReference type="ARBA" id="ARBA00022840"/>
    </source>
</evidence>
<evidence type="ECO:0000256" key="3">
    <source>
        <dbReference type="ARBA" id="ARBA00022741"/>
    </source>
</evidence>
<evidence type="ECO:0000256" key="1">
    <source>
        <dbReference type="ARBA" id="ARBA00005417"/>
    </source>
</evidence>
<name>A0ABW5PFK1_9BACL</name>
<reference evidence="7" key="1">
    <citation type="journal article" date="2019" name="Int. J. Syst. Evol. Microbiol.">
        <title>The Global Catalogue of Microorganisms (GCM) 10K type strain sequencing project: providing services to taxonomists for standard genome sequencing and annotation.</title>
        <authorList>
            <consortium name="The Broad Institute Genomics Platform"/>
            <consortium name="The Broad Institute Genome Sequencing Center for Infectious Disease"/>
            <person name="Wu L."/>
            <person name="Ma J."/>
        </authorList>
    </citation>
    <scope>NUCLEOTIDE SEQUENCE [LARGE SCALE GENOMIC DNA]</scope>
    <source>
        <strain evidence="7">KCTC 3950</strain>
    </source>
</reference>
<evidence type="ECO:0000313" key="6">
    <source>
        <dbReference type="EMBL" id="MFD2614085.1"/>
    </source>
</evidence>
<dbReference type="InterPro" id="IPR017871">
    <property type="entry name" value="ABC_transporter-like_CS"/>
</dbReference>
<keyword evidence="4 6" id="KW-0067">ATP-binding</keyword>
<dbReference type="NCBIfam" id="TIGR01727">
    <property type="entry name" value="oligo_HPY"/>
    <property type="match status" value="1"/>
</dbReference>
<gene>
    <name evidence="6" type="ORF">ACFSUF_16890</name>
</gene>
<dbReference type="InterPro" id="IPR003439">
    <property type="entry name" value="ABC_transporter-like_ATP-bd"/>
</dbReference>
<dbReference type="EMBL" id="JBHUME010000010">
    <property type="protein sequence ID" value="MFD2614085.1"/>
    <property type="molecule type" value="Genomic_DNA"/>
</dbReference>
<dbReference type="InterPro" id="IPR003593">
    <property type="entry name" value="AAA+_ATPase"/>
</dbReference>
<dbReference type="PANTHER" id="PTHR43776">
    <property type="entry name" value="TRANSPORT ATP-BINDING PROTEIN"/>
    <property type="match status" value="1"/>
</dbReference>
<comment type="caution">
    <text evidence="6">The sequence shown here is derived from an EMBL/GenBank/DDBJ whole genome shotgun (WGS) entry which is preliminary data.</text>
</comment>
<dbReference type="PROSITE" id="PS50893">
    <property type="entry name" value="ABC_TRANSPORTER_2"/>
    <property type="match status" value="1"/>
</dbReference>
<dbReference type="PANTHER" id="PTHR43776:SF7">
    <property type="entry name" value="D,D-DIPEPTIDE TRANSPORT ATP-BINDING PROTEIN DDPF-RELATED"/>
    <property type="match status" value="1"/>
</dbReference>
<comment type="similarity">
    <text evidence="1">Belongs to the ABC transporter superfamily.</text>
</comment>
<evidence type="ECO:0000256" key="2">
    <source>
        <dbReference type="ARBA" id="ARBA00022448"/>
    </source>
</evidence>
<dbReference type="Proteomes" id="UP001597541">
    <property type="component" value="Unassembled WGS sequence"/>
</dbReference>